<dbReference type="PROSITE" id="PS51257">
    <property type="entry name" value="PROKAR_LIPOPROTEIN"/>
    <property type="match status" value="1"/>
</dbReference>
<evidence type="ECO:0000313" key="4">
    <source>
        <dbReference type="Proteomes" id="UP000032352"/>
    </source>
</evidence>
<dbReference type="EMBL" id="CP059733">
    <property type="protein sequence ID" value="WDE05926.1"/>
    <property type="molecule type" value="Genomic_DNA"/>
</dbReference>
<keyword evidence="4" id="KW-1185">Reference proteome</keyword>
<evidence type="ECO:0000256" key="2">
    <source>
        <dbReference type="SAM" id="SignalP"/>
    </source>
</evidence>
<dbReference type="Proteomes" id="UP000032352">
    <property type="component" value="Chromosome"/>
</dbReference>
<evidence type="ECO:0008006" key="5">
    <source>
        <dbReference type="Google" id="ProtNLM"/>
    </source>
</evidence>
<proteinExistence type="predicted"/>
<protein>
    <recommendedName>
        <fullName evidence="5">Lipoprotein</fullName>
    </recommendedName>
</protein>
<evidence type="ECO:0000313" key="3">
    <source>
        <dbReference type="EMBL" id="WDE05926.1"/>
    </source>
</evidence>
<accession>A0AAF0C9X9</accession>
<gene>
    <name evidence="3" type="ORF">SG34_003065</name>
</gene>
<reference evidence="3 4" key="2">
    <citation type="journal article" date="2022" name="Mar. Drugs">
        <title>Bioassay-Guided Fractionation Leads to the Detection of Cholic Acid Generated by the Rare Thalassomonas sp.</title>
        <authorList>
            <person name="Pheiffer F."/>
            <person name="Schneider Y.K."/>
            <person name="Hansen E.H."/>
            <person name="Andersen J.H."/>
            <person name="Isaksson J."/>
            <person name="Busche T."/>
            <person name="R C."/>
            <person name="Kalinowski J."/>
            <person name="Zyl L.V."/>
            <person name="Trindade M."/>
        </authorList>
    </citation>
    <scope>NUCLEOTIDE SEQUENCE [LARGE SCALE GENOMIC DNA]</scope>
    <source>
        <strain evidence="3 4">XOM25</strain>
    </source>
</reference>
<organism evidence="3 4">
    <name type="scientific">Thalassomonas viridans</name>
    <dbReference type="NCBI Taxonomy" id="137584"/>
    <lineage>
        <taxon>Bacteria</taxon>
        <taxon>Pseudomonadati</taxon>
        <taxon>Pseudomonadota</taxon>
        <taxon>Gammaproteobacteria</taxon>
        <taxon>Alteromonadales</taxon>
        <taxon>Colwelliaceae</taxon>
        <taxon>Thalassomonas</taxon>
    </lineage>
</organism>
<feature type="chain" id="PRO_5042021371" description="Lipoprotein" evidence="2">
    <location>
        <begin position="20"/>
        <end position="79"/>
    </location>
</feature>
<dbReference type="KEGG" id="tvd:SG34_003065"/>
<feature type="signal peptide" evidence="2">
    <location>
        <begin position="1"/>
        <end position="19"/>
    </location>
</feature>
<evidence type="ECO:0000256" key="1">
    <source>
        <dbReference type="SAM" id="MobiDB-lite"/>
    </source>
</evidence>
<name>A0AAF0C9X9_9GAMM</name>
<sequence length="79" mass="8583">MKKIILSVFALVLTGCASNGSDGNTAKNDDGYRCEKVYTISSNIPKKICNTRAQREEIEKQSKEGLRDIQSSVGDPFGG</sequence>
<reference evidence="3 4" key="1">
    <citation type="journal article" date="2015" name="Genome Announc.">
        <title>Draft Genome Sequences of Marine Isolates of Thalassomonas viridans and Thalassomonas actiniarum.</title>
        <authorList>
            <person name="Olonade I."/>
            <person name="van Zyl L.J."/>
            <person name="Trindade M."/>
        </authorList>
    </citation>
    <scope>NUCLEOTIDE SEQUENCE [LARGE SCALE GENOMIC DNA]</scope>
    <source>
        <strain evidence="3 4">XOM25</strain>
    </source>
</reference>
<keyword evidence="2" id="KW-0732">Signal</keyword>
<dbReference type="AlphaFoldDB" id="A0AAF0C9X9"/>
<feature type="region of interest" description="Disordered" evidence="1">
    <location>
        <begin position="59"/>
        <end position="79"/>
    </location>
</feature>
<dbReference type="RefSeq" id="WP_044838245.1">
    <property type="nucleotide sequence ID" value="NZ_CP059733.1"/>
</dbReference>